<protein>
    <submittedName>
        <fullName evidence="1">Uncharacterized protein</fullName>
    </submittedName>
</protein>
<reference evidence="1" key="1">
    <citation type="submission" date="2013-11" db="EMBL/GenBank/DDBJ databases">
        <title>Comparative genomics of Ignicoccus.</title>
        <authorList>
            <person name="Podar M."/>
        </authorList>
    </citation>
    <scope>NUCLEOTIDE SEQUENCE</scope>
    <source>
        <strain evidence="1">DSM 13166</strain>
    </source>
</reference>
<organism evidence="1 2">
    <name type="scientific">Ignicoccus pacificus DSM 13166</name>
    <dbReference type="NCBI Taxonomy" id="940294"/>
    <lineage>
        <taxon>Archaea</taxon>
        <taxon>Thermoproteota</taxon>
        <taxon>Thermoprotei</taxon>
        <taxon>Desulfurococcales</taxon>
        <taxon>Desulfurococcaceae</taxon>
        <taxon>Ignicoccus</taxon>
    </lineage>
</organism>
<keyword evidence="2" id="KW-1185">Reference proteome</keyword>
<accession>A0A977KC31</accession>
<name>A0A977KC31_9CREN</name>
<gene>
    <name evidence="1" type="ORF">IPA_09110</name>
</gene>
<proteinExistence type="predicted"/>
<dbReference type="AlphaFoldDB" id="A0A977KC31"/>
<dbReference type="Proteomes" id="UP001063698">
    <property type="component" value="Chromosome"/>
</dbReference>
<sequence>MVHKVIELVNHEAWFEVEQGRLYVKWGHYPKTDGKIDFCIIKNVEVDGKRGIIGISKDSSARGALFLEPFPSSYALLEYDKGIFTKTKDGKWLPMDSDEARALGFDVEKSYRIIGRAIMFFSDPKPLGKGLELIPSVPNAKLCQEVEVKVFEDGEPAEADITISYLDGKEELGKRSQVRVPVRNKIVVVKAVIENEGVREVSTLTLVGA</sequence>
<dbReference type="EMBL" id="CP006868">
    <property type="protein sequence ID" value="UXD22872.1"/>
    <property type="molecule type" value="Genomic_DNA"/>
</dbReference>
<dbReference type="KEGG" id="ipc:IPA_09110"/>
<evidence type="ECO:0000313" key="2">
    <source>
        <dbReference type="Proteomes" id="UP001063698"/>
    </source>
</evidence>
<evidence type="ECO:0000313" key="1">
    <source>
        <dbReference type="EMBL" id="UXD22872.1"/>
    </source>
</evidence>